<dbReference type="PANTHER" id="PTHR30489:SF0">
    <property type="entry name" value="LIPOPROTEIN-RELEASING SYSTEM TRANSMEMBRANE PROTEIN LOLE"/>
    <property type="match status" value="1"/>
</dbReference>
<dbReference type="GO" id="GO:0098797">
    <property type="term" value="C:plasma membrane protein complex"/>
    <property type="evidence" value="ECO:0007669"/>
    <property type="project" value="TreeGrafter"/>
</dbReference>
<feature type="transmembrane region" description="Helical" evidence="7">
    <location>
        <begin position="266"/>
        <end position="286"/>
    </location>
</feature>
<keyword evidence="9" id="KW-0449">Lipoprotein</keyword>
<name>A0A7W5DSB0_9PORP</name>
<comment type="similarity">
    <text evidence="2">Belongs to the ABC-4 integral membrane protein family. LolC/E subfamily.</text>
</comment>
<dbReference type="AlphaFoldDB" id="A0A7W5DSB0"/>
<dbReference type="PANTHER" id="PTHR30489">
    <property type="entry name" value="LIPOPROTEIN-RELEASING SYSTEM TRANSMEMBRANE PROTEIN LOLE"/>
    <property type="match status" value="1"/>
</dbReference>
<accession>A0A7W5DSB0</accession>
<keyword evidence="4 7" id="KW-0812">Transmembrane</keyword>
<evidence type="ECO:0000313" key="9">
    <source>
        <dbReference type="EMBL" id="MBB3188156.1"/>
    </source>
</evidence>
<keyword evidence="5 7" id="KW-1133">Transmembrane helix</keyword>
<evidence type="ECO:0000256" key="4">
    <source>
        <dbReference type="ARBA" id="ARBA00022692"/>
    </source>
</evidence>
<keyword evidence="6 7" id="KW-0472">Membrane</keyword>
<gene>
    <name evidence="9" type="ORF">FHX64_002354</name>
</gene>
<evidence type="ECO:0000256" key="2">
    <source>
        <dbReference type="ARBA" id="ARBA00005236"/>
    </source>
</evidence>
<dbReference type="Pfam" id="PF02687">
    <property type="entry name" value="FtsX"/>
    <property type="match status" value="1"/>
</dbReference>
<evidence type="ECO:0000256" key="6">
    <source>
        <dbReference type="ARBA" id="ARBA00023136"/>
    </source>
</evidence>
<evidence type="ECO:0000256" key="5">
    <source>
        <dbReference type="ARBA" id="ARBA00022989"/>
    </source>
</evidence>
<feature type="domain" description="ABC3 transporter permease C-terminal" evidence="8">
    <location>
        <begin position="166"/>
        <end position="292"/>
    </location>
</feature>
<feature type="transmembrane region" description="Helical" evidence="7">
    <location>
        <begin position="165"/>
        <end position="184"/>
    </location>
</feature>
<evidence type="ECO:0000256" key="3">
    <source>
        <dbReference type="ARBA" id="ARBA00022475"/>
    </source>
</evidence>
<feature type="transmembrane region" description="Helical" evidence="7">
    <location>
        <begin position="205"/>
        <end position="235"/>
    </location>
</feature>
<dbReference type="InterPro" id="IPR051447">
    <property type="entry name" value="Lipoprotein-release_system"/>
</dbReference>
<dbReference type="Proteomes" id="UP000544222">
    <property type="component" value="Unassembled WGS sequence"/>
</dbReference>
<keyword evidence="10" id="KW-1185">Reference proteome</keyword>
<dbReference type="InterPro" id="IPR003838">
    <property type="entry name" value="ABC3_permease_C"/>
</dbReference>
<comment type="caution">
    <text evidence="9">The sequence shown here is derived from an EMBL/GenBank/DDBJ whole genome shotgun (WGS) entry which is preliminary data.</text>
</comment>
<protein>
    <submittedName>
        <fullName evidence="9">ABC-type lipoprotein release transport system permease subunit</fullName>
    </submittedName>
</protein>
<evidence type="ECO:0000256" key="1">
    <source>
        <dbReference type="ARBA" id="ARBA00004651"/>
    </source>
</evidence>
<sequence>MDITKGVMVMGIDPVKENLITHLAVKVKQGSYLKKGDNGILLGSALAKYLRLGVNDTLILIGQGYHGASAAGKYPVRGIIKHPSPDVDRTLVCMDIHNCQNLFSAPDMLTSMVIMVHNNDEVAPTKAELSKSFGAHFEIMDWEEMNQMLLKQIESDRASGVITKGILYMIIAFGILGTIMMMVAERKKEFGVMLAIGLQKSRLMFIVVLETIFIGMTGVIAGIIASIPLLAYFVYHPIPLTGQAGEMMVQMGFEPDMFFSMAPSVFYDQALIILVFTLIIGIYPVLNIRRLKIMHALRN</sequence>
<reference evidence="9 10" key="1">
    <citation type="submission" date="2020-08" db="EMBL/GenBank/DDBJ databases">
        <title>Genomic Encyclopedia of Type Strains, Phase IV (KMG-IV): sequencing the most valuable type-strain genomes for metagenomic binning, comparative biology and taxonomic classification.</title>
        <authorList>
            <person name="Goeker M."/>
        </authorList>
    </citation>
    <scope>NUCLEOTIDE SEQUENCE [LARGE SCALE GENOMIC DNA]</scope>
    <source>
        <strain evidence="9 10">DSM 27471</strain>
    </source>
</reference>
<dbReference type="GO" id="GO:0044874">
    <property type="term" value="P:lipoprotein localization to outer membrane"/>
    <property type="evidence" value="ECO:0007669"/>
    <property type="project" value="TreeGrafter"/>
</dbReference>
<evidence type="ECO:0000259" key="8">
    <source>
        <dbReference type="Pfam" id="PF02687"/>
    </source>
</evidence>
<organism evidence="9 10">
    <name type="scientific">Microbacter margulisiae</name>
    <dbReference type="NCBI Taxonomy" id="1350067"/>
    <lineage>
        <taxon>Bacteria</taxon>
        <taxon>Pseudomonadati</taxon>
        <taxon>Bacteroidota</taxon>
        <taxon>Bacteroidia</taxon>
        <taxon>Bacteroidales</taxon>
        <taxon>Porphyromonadaceae</taxon>
        <taxon>Microbacter</taxon>
    </lineage>
</organism>
<evidence type="ECO:0000256" key="7">
    <source>
        <dbReference type="SAM" id="Phobius"/>
    </source>
</evidence>
<dbReference type="EMBL" id="JACHYB010000002">
    <property type="protein sequence ID" value="MBB3188156.1"/>
    <property type="molecule type" value="Genomic_DNA"/>
</dbReference>
<dbReference type="RefSeq" id="WP_183413937.1">
    <property type="nucleotide sequence ID" value="NZ_JACHYB010000002.1"/>
</dbReference>
<evidence type="ECO:0000313" key="10">
    <source>
        <dbReference type="Proteomes" id="UP000544222"/>
    </source>
</evidence>
<keyword evidence="3" id="KW-1003">Cell membrane</keyword>
<proteinExistence type="inferred from homology"/>
<comment type="subcellular location">
    <subcellularLocation>
        <location evidence="1">Cell membrane</location>
        <topology evidence="1">Multi-pass membrane protein</topology>
    </subcellularLocation>
</comment>